<dbReference type="AlphaFoldDB" id="A0A8S9LNG6"/>
<dbReference type="EMBL" id="QGKW02000276">
    <property type="protein sequence ID" value="KAF2607519.1"/>
    <property type="molecule type" value="Genomic_DNA"/>
</dbReference>
<name>A0A8S9LNG6_BRACR</name>
<sequence length="143" mass="15871">MHVLSLHAPLSELSTSWKLCTEARKRRASKGARAAPFCTHHSDTSLQRLFFADPETNRQSLDKSREDVLIQRNLTSSSRQRSLDPTSFILGAVHNAVLLIVLIARYPDADLRTAKKGQYVKVTGSSQMSRSQPMLNIAASHGD</sequence>
<evidence type="ECO:0000313" key="2">
    <source>
        <dbReference type="Proteomes" id="UP000712281"/>
    </source>
</evidence>
<dbReference type="Proteomes" id="UP000712281">
    <property type="component" value="Unassembled WGS sequence"/>
</dbReference>
<protein>
    <submittedName>
        <fullName evidence="1">Uncharacterized protein</fullName>
    </submittedName>
</protein>
<organism evidence="1 2">
    <name type="scientific">Brassica cretica</name>
    <name type="common">Mustard</name>
    <dbReference type="NCBI Taxonomy" id="69181"/>
    <lineage>
        <taxon>Eukaryota</taxon>
        <taxon>Viridiplantae</taxon>
        <taxon>Streptophyta</taxon>
        <taxon>Embryophyta</taxon>
        <taxon>Tracheophyta</taxon>
        <taxon>Spermatophyta</taxon>
        <taxon>Magnoliopsida</taxon>
        <taxon>eudicotyledons</taxon>
        <taxon>Gunneridae</taxon>
        <taxon>Pentapetalae</taxon>
        <taxon>rosids</taxon>
        <taxon>malvids</taxon>
        <taxon>Brassicales</taxon>
        <taxon>Brassicaceae</taxon>
        <taxon>Brassiceae</taxon>
        <taxon>Brassica</taxon>
    </lineage>
</organism>
<gene>
    <name evidence="1" type="ORF">F2Q68_00045376</name>
</gene>
<evidence type="ECO:0000313" key="1">
    <source>
        <dbReference type="EMBL" id="KAF2607519.1"/>
    </source>
</evidence>
<accession>A0A8S9LNG6</accession>
<comment type="caution">
    <text evidence="1">The sequence shown here is derived from an EMBL/GenBank/DDBJ whole genome shotgun (WGS) entry which is preliminary data.</text>
</comment>
<proteinExistence type="predicted"/>
<reference evidence="1" key="1">
    <citation type="submission" date="2019-12" db="EMBL/GenBank/DDBJ databases">
        <title>Genome sequencing and annotation of Brassica cretica.</title>
        <authorList>
            <person name="Studholme D.J."/>
            <person name="Sarris P.F."/>
        </authorList>
    </citation>
    <scope>NUCLEOTIDE SEQUENCE</scope>
    <source>
        <strain evidence="1">PFS-001/15</strain>
        <tissue evidence="1">Leaf</tissue>
    </source>
</reference>